<proteinExistence type="predicted"/>
<keyword evidence="2" id="KW-1185">Reference proteome</keyword>
<gene>
    <name evidence="1" type="ORF">DPMN_103939</name>
</gene>
<name>A0A9D4H8T9_DREPO</name>
<organism evidence="1 2">
    <name type="scientific">Dreissena polymorpha</name>
    <name type="common">Zebra mussel</name>
    <name type="synonym">Mytilus polymorpha</name>
    <dbReference type="NCBI Taxonomy" id="45954"/>
    <lineage>
        <taxon>Eukaryota</taxon>
        <taxon>Metazoa</taxon>
        <taxon>Spiralia</taxon>
        <taxon>Lophotrochozoa</taxon>
        <taxon>Mollusca</taxon>
        <taxon>Bivalvia</taxon>
        <taxon>Autobranchia</taxon>
        <taxon>Heteroconchia</taxon>
        <taxon>Euheterodonta</taxon>
        <taxon>Imparidentia</taxon>
        <taxon>Neoheterodontei</taxon>
        <taxon>Myida</taxon>
        <taxon>Dreissenoidea</taxon>
        <taxon>Dreissenidae</taxon>
        <taxon>Dreissena</taxon>
    </lineage>
</organism>
<evidence type="ECO:0000313" key="1">
    <source>
        <dbReference type="EMBL" id="KAH3830693.1"/>
    </source>
</evidence>
<accession>A0A9D4H8T9</accession>
<dbReference type="EMBL" id="JAIWYP010000004">
    <property type="protein sequence ID" value="KAH3830693.1"/>
    <property type="molecule type" value="Genomic_DNA"/>
</dbReference>
<comment type="caution">
    <text evidence="1">The sequence shown here is derived from an EMBL/GenBank/DDBJ whole genome shotgun (WGS) entry which is preliminary data.</text>
</comment>
<sequence>MYERTRDGLRAARENYIVLPTSSESFKDFSMPVFPSVFSLLQGRLIDLYGRSSDAFKHPLE</sequence>
<dbReference type="Proteomes" id="UP000828390">
    <property type="component" value="Unassembled WGS sequence"/>
</dbReference>
<reference evidence="1" key="2">
    <citation type="submission" date="2020-11" db="EMBL/GenBank/DDBJ databases">
        <authorList>
            <person name="McCartney M.A."/>
            <person name="Auch B."/>
            <person name="Kono T."/>
            <person name="Mallez S."/>
            <person name="Becker A."/>
            <person name="Gohl D.M."/>
            <person name="Silverstein K.A.T."/>
            <person name="Koren S."/>
            <person name="Bechman K.B."/>
            <person name="Herman A."/>
            <person name="Abrahante J.E."/>
            <person name="Garbe J."/>
        </authorList>
    </citation>
    <scope>NUCLEOTIDE SEQUENCE</scope>
    <source>
        <strain evidence="1">Duluth1</strain>
        <tissue evidence="1">Whole animal</tissue>
    </source>
</reference>
<dbReference type="AlphaFoldDB" id="A0A9D4H8T9"/>
<protein>
    <submittedName>
        <fullName evidence="1">Uncharacterized protein</fullName>
    </submittedName>
</protein>
<reference evidence="1" key="1">
    <citation type="journal article" date="2019" name="bioRxiv">
        <title>The Genome of the Zebra Mussel, Dreissena polymorpha: A Resource for Invasive Species Research.</title>
        <authorList>
            <person name="McCartney M.A."/>
            <person name="Auch B."/>
            <person name="Kono T."/>
            <person name="Mallez S."/>
            <person name="Zhang Y."/>
            <person name="Obille A."/>
            <person name="Becker A."/>
            <person name="Abrahante J.E."/>
            <person name="Garbe J."/>
            <person name="Badalamenti J.P."/>
            <person name="Herman A."/>
            <person name="Mangelson H."/>
            <person name="Liachko I."/>
            <person name="Sullivan S."/>
            <person name="Sone E.D."/>
            <person name="Koren S."/>
            <person name="Silverstein K.A.T."/>
            <person name="Beckman K.B."/>
            <person name="Gohl D.M."/>
        </authorList>
    </citation>
    <scope>NUCLEOTIDE SEQUENCE</scope>
    <source>
        <strain evidence="1">Duluth1</strain>
        <tissue evidence="1">Whole animal</tissue>
    </source>
</reference>
<evidence type="ECO:0000313" key="2">
    <source>
        <dbReference type="Proteomes" id="UP000828390"/>
    </source>
</evidence>